<dbReference type="Pfam" id="PF01132">
    <property type="entry name" value="EFP"/>
    <property type="match status" value="1"/>
</dbReference>
<feature type="domain" description="Elongation factor P C-terminal" evidence="1">
    <location>
        <begin position="148"/>
        <end position="203"/>
    </location>
</feature>
<keyword evidence="4" id="KW-1185">Reference proteome</keyword>
<dbReference type="Proteomes" id="UP001370490">
    <property type="component" value="Unassembled WGS sequence"/>
</dbReference>
<dbReference type="GO" id="GO:0043043">
    <property type="term" value="P:peptide biosynthetic process"/>
    <property type="evidence" value="ECO:0007669"/>
    <property type="project" value="InterPro"/>
</dbReference>
<reference evidence="3 4" key="1">
    <citation type="submission" date="2023-12" db="EMBL/GenBank/DDBJ databases">
        <title>A high-quality genome assembly for Dillenia turbinata (Dilleniales).</title>
        <authorList>
            <person name="Chanderbali A."/>
        </authorList>
    </citation>
    <scope>NUCLEOTIDE SEQUENCE [LARGE SCALE GENOMIC DNA]</scope>
    <source>
        <strain evidence="3">LSX21</strain>
        <tissue evidence="3">Leaf</tissue>
    </source>
</reference>
<dbReference type="SUPFAM" id="SSF50249">
    <property type="entry name" value="Nucleic acid-binding proteins"/>
    <property type="match status" value="2"/>
</dbReference>
<dbReference type="GO" id="GO:0005829">
    <property type="term" value="C:cytosol"/>
    <property type="evidence" value="ECO:0007669"/>
    <property type="project" value="UniProtKB-ARBA"/>
</dbReference>
<dbReference type="EMBL" id="JBAMMX010000015">
    <property type="protein sequence ID" value="KAK6925770.1"/>
    <property type="molecule type" value="Genomic_DNA"/>
</dbReference>
<dbReference type="PANTHER" id="PTHR30053">
    <property type="entry name" value="ELONGATION FACTOR P"/>
    <property type="match status" value="1"/>
</dbReference>
<dbReference type="CDD" id="cd04470">
    <property type="entry name" value="S1_EF-P_repeat_1"/>
    <property type="match status" value="1"/>
</dbReference>
<dbReference type="InterPro" id="IPR012340">
    <property type="entry name" value="NA-bd_OB-fold"/>
</dbReference>
<dbReference type="InterPro" id="IPR020599">
    <property type="entry name" value="Transl_elong_fac_P/YeiP"/>
</dbReference>
<feature type="domain" description="Translation elongation factor P/YeiP central" evidence="2">
    <location>
        <begin position="86"/>
        <end position="140"/>
    </location>
</feature>
<proteinExistence type="predicted"/>
<keyword evidence="3" id="KW-0648">Protein biosynthesis</keyword>
<evidence type="ECO:0000313" key="4">
    <source>
        <dbReference type="Proteomes" id="UP001370490"/>
    </source>
</evidence>
<dbReference type="InterPro" id="IPR015365">
    <property type="entry name" value="Elong-fact-P_C"/>
</dbReference>
<keyword evidence="3" id="KW-0251">Elongation factor</keyword>
<dbReference type="SMART" id="SM01185">
    <property type="entry name" value="EFP"/>
    <property type="match status" value="1"/>
</dbReference>
<evidence type="ECO:0000259" key="1">
    <source>
        <dbReference type="SMART" id="SM00841"/>
    </source>
</evidence>
<evidence type="ECO:0000313" key="3">
    <source>
        <dbReference type="EMBL" id="KAK6925770.1"/>
    </source>
</evidence>
<dbReference type="SMART" id="SM00841">
    <property type="entry name" value="Elong-fact-P_C"/>
    <property type="match status" value="1"/>
</dbReference>
<organism evidence="3 4">
    <name type="scientific">Dillenia turbinata</name>
    <dbReference type="NCBI Taxonomy" id="194707"/>
    <lineage>
        <taxon>Eukaryota</taxon>
        <taxon>Viridiplantae</taxon>
        <taxon>Streptophyta</taxon>
        <taxon>Embryophyta</taxon>
        <taxon>Tracheophyta</taxon>
        <taxon>Spermatophyta</taxon>
        <taxon>Magnoliopsida</taxon>
        <taxon>eudicotyledons</taxon>
        <taxon>Gunneridae</taxon>
        <taxon>Pentapetalae</taxon>
        <taxon>Dilleniales</taxon>
        <taxon>Dilleniaceae</taxon>
        <taxon>Dillenia</taxon>
    </lineage>
</organism>
<gene>
    <name evidence="3" type="ORF">RJ641_007489</name>
</gene>
<protein>
    <submittedName>
        <fullName evidence="3">Translation elongation factor P/YeiP, central</fullName>
    </submittedName>
</protein>
<dbReference type="FunFam" id="2.40.50.140:FF:000004">
    <property type="entry name" value="Elongation factor P"/>
    <property type="match status" value="1"/>
</dbReference>
<name>A0AAN8Z7Z7_9MAGN</name>
<dbReference type="GO" id="GO:0003746">
    <property type="term" value="F:translation elongation factor activity"/>
    <property type="evidence" value="ECO:0007669"/>
    <property type="project" value="UniProtKB-KW"/>
</dbReference>
<evidence type="ECO:0000259" key="2">
    <source>
        <dbReference type="SMART" id="SM01185"/>
    </source>
</evidence>
<dbReference type="AlphaFoldDB" id="A0AAN8Z7Z7"/>
<dbReference type="InterPro" id="IPR001059">
    <property type="entry name" value="Transl_elong_P/YeiP_cen"/>
</dbReference>
<sequence>MPVSRNHIQFTYGSPPKRIRHFILTDVKIKEVEGLICKPNGGLGVNMSGLELSSKEKVELRDVDSGNKVTERFRTDESIEKVFVEERSFEYLYTDGNTVVLMEPKTFEQIEVSKELFGKAAAYLKDNMTVHLQFYDEKPMSASVPKRVTCKAVEAQIPMKRITATPQYKRVLLDNGLTVLAPPFIVTGDEIVIDTTEDSYITR</sequence>
<comment type="caution">
    <text evidence="3">The sequence shown here is derived from an EMBL/GenBank/DDBJ whole genome shotgun (WGS) entry which is preliminary data.</text>
</comment>
<dbReference type="PANTHER" id="PTHR30053:SF14">
    <property type="entry name" value="TRANSLATION ELONGATION FACTOR KOW-LIKE DOMAIN-CONTAINING PROTEIN"/>
    <property type="match status" value="1"/>
</dbReference>
<accession>A0AAN8Z7Z7</accession>
<dbReference type="FunFam" id="2.40.50.140:FF:000009">
    <property type="entry name" value="Elongation factor P"/>
    <property type="match status" value="1"/>
</dbReference>
<dbReference type="Pfam" id="PF09285">
    <property type="entry name" value="Elong-fact-P_C"/>
    <property type="match status" value="1"/>
</dbReference>
<dbReference type="Gene3D" id="2.40.50.140">
    <property type="entry name" value="Nucleic acid-binding proteins"/>
    <property type="match status" value="2"/>
</dbReference>